<feature type="transmembrane region" description="Helical" evidence="6">
    <location>
        <begin position="245"/>
        <end position="270"/>
    </location>
</feature>
<reference evidence="8" key="1">
    <citation type="submission" date="2022-10" db="EMBL/GenBank/DDBJ databases">
        <title>The WGS of Solirubrobacter sp. CPCC 204708.</title>
        <authorList>
            <person name="Jiang Z."/>
        </authorList>
    </citation>
    <scope>NUCLEOTIDE SEQUENCE</scope>
    <source>
        <strain evidence="8">CPCC 204708</strain>
    </source>
</reference>
<feature type="transmembrane region" description="Helical" evidence="6">
    <location>
        <begin position="213"/>
        <end position="233"/>
    </location>
</feature>
<evidence type="ECO:0000256" key="5">
    <source>
        <dbReference type="ARBA" id="ARBA00023136"/>
    </source>
</evidence>
<evidence type="ECO:0000259" key="7">
    <source>
        <dbReference type="PROSITE" id="PS50850"/>
    </source>
</evidence>
<dbReference type="InterPro" id="IPR022324">
    <property type="entry name" value="Bacilysin_exporter_BacE_put"/>
</dbReference>
<evidence type="ECO:0000256" key="2">
    <source>
        <dbReference type="ARBA" id="ARBA00022475"/>
    </source>
</evidence>
<comment type="subcellular location">
    <subcellularLocation>
        <location evidence="1">Cell membrane</location>
        <topology evidence="1">Multi-pass membrane protein</topology>
    </subcellularLocation>
</comment>
<dbReference type="SUPFAM" id="SSF103473">
    <property type="entry name" value="MFS general substrate transporter"/>
    <property type="match status" value="1"/>
</dbReference>
<keyword evidence="5 6" id="KW-0472">Membrane</keyword>
<keyword evidence="3 6" id="KW-0812">Transmembrane</keyword>
<dbReference type="Gene3D" id="1.20.1250.20">
    <property type="entry name" value="MFS general substrate transporter like domains"/>
    <property type="match status" value="1"/>
</dbReference>
<evidence type="ECO:0000313" key="9">
    <source>
        <dbReference type="Proteomes" id="UP001147700"/>
    </source>
</evidence>
<feature type="transmembrane region" description="Helical" evidence="6">
    <location>
        <begin position="277"/>
        <end position="296"/>
    </location>
</feature>
<feature type="transmembrane region" description="Helical" evidence="6">
    <location>
        <begin position="370"/>
        <end position="390"/>
    </location>
</feature>
<feature type="transmembrane region" description="Helical" evidence="6">
    <location>
        <begin position="343"/>
        <end position="364"/>
    </location>
</feature>
<comment type="caution">
    <text evidence="8">The sequence shown here is derived from an EMBL/GenBank/DDBJ whole genome shotgun (WGS) entry which is preliminary data.</text>
</comment>
<dbReference type="Pfam" id="PF07690">
    <property type="entry name" value="MFS_1"/>
    <property type="match status" value="1"/>
</dbReference>
<accession>A0ABT4RJJ7</accession>
<protein>
    <submittedName>
        <fullName evidence="8">MFS transporter</fullName>
    </submittedName>
</protein>
<dbReference type="EMBL" id="JAPCID010000018">
    <property type="protein sequence ID" value="MDA0138734.1"/>
    <property type="molecule type" value="Genomic_DNA"/>
</dbReference>
<dbReference type="Proteomes" id="UP001147700">
    <property type="component" value="Unassembled WGS sequence"/>
</dbReference>
<feature type="transmembrane region" description="Helical" evidence="6">
    <location>
        <begin position="87"/>
        <end position="109"/>
    </location>
</feature>
<keyword evidence="4 6" id="KW-1133">Transmembrane helix</keyword>
<feature type="transmembrane region" description="Helical" evidence="6">
    <location>
        <begin position="154"/>
        <end position="184"/>
    </location>
</feature>
<dbReference type="PROSITE" id="PS50850">
    <property type="entry name" value="MFS"/>
    <property type="match status" value="1"/>
</dbReference>
<proteinExistence type="predicted"/>
<dbReference type="RefSeq" id="WP_202957403.1">
    <property type="nucleotide sequence ID" value="NZ_JAPCID010000018.1"/>
</dbReference>
<dbReference type="PANTHER" id="PTHR23513:SF11">
    <property type="entry name" value="STAPHYLOFERRIN A TRANSPORTER"/>
    <property type="match status" value="1"/>
</dbReference>
<evidence type="ECO:0000313" key="8">
    <source>
        <dbReference type="EMBL" id="MDA0138734.1"/>
    </source>
</evidence>
<dbReference type="PANTHER" id="PTHR23513">
    <property type="entry name" value="INTEGRAL MEMBRANE EFFLUX PROTEIN-RELATED"/>
    <property type="match status" value="1"/>
</dbReference>
<keyword evidence="2" id="KW-1003">Cell membrane</keyword>
<evidence type="ECO:0000256" key="3">
    <source>
        <dbReference type="ARBA" id="ARBA00022692"/>
    </source>
</evidence>
<organism evidence="8 9">
    <name type="scientific">Solirubrobacter deserti</name>
    <dbReference type="NCBI Taxonomy" id="2282478"/>
    <lineage>
        <taxon>Bacteria</taxon>
        <taxon>Bacillati</taxon>
        <taxon>Actinomycetota</taxon>
        <taxon>Thermoleophilia</taxon>
        <taxon>Solirubrobacterales</taxon>
        <taxon>Solirubrobacteraceae</taxon>
        <taxon>Solirubrobacter</taxon>
    </lineage>
</organism>
<feature type="domain" description="Major facilitator superfamily (MFS) profile" evidence="7">
    <location>
        <begin position="1"/>
        <end position="392"/>
    </location>
</feature>
<keyword evidence="9" id="KW-1185">Reference proteome</keyword>
<dbReference type="InterPro" id="IPR011701">
    <property type="entry name" value="MFS"/>
</dbReference>
<dbReference type="InterPro" id="IPR020846">
    <property type="entry name" value="MFS_dom"/>
</dbReference>
<dbReference type="InterPro" id="IPR036259">
    <property type="entry name" value="MFS_trans_sf"/>
</dbReference>
<feature type="transmembrane region" description="Helical" evidence="6">
    <location>
        <begin position="302"/>
        <end position="322"/>
    </location>
</feature>
<evidence type="ECO:0000256" key="6">
    <source>
        <dbReference type="SAM" id="Phobius"/>
    </source>
</evidence>
<name>A0ABT4RJJ7_9ACTN</name>
<sequence length="403" mass="40972">MGVLKLREFRLLFGAQAVSVLGDRMVAIALAFAVIELGGSASEIGIVLAVRTLPMVLTLLIGGVLADRMSRRAVMVGADLARLLSQGAIAALLIAGTAEVWMIAVLSGLTGAATGFFNPASTGLLPVIVPADRLQEANGVRATALSAGEIVGPAIAGVLIAAVGAGWAMAIDALTFAVSALFLLGLRLPDQVPRAASSFVADLKAGWSLFRSLTWVWTFVLAAAIGNLVWGAWSTLGPIVAEEDLGGAAAWGTVLGAIGVGALIGALVAVRVRPRGPLVVAGGSFVLMAFPLAFLAAGAPVALLAAAALLGGVSMVLGNAIWESTLMRHVPGEALSRVSAYDWFGSIAFQPVGMIIWGPIAALIGISPALWVASAVVLVTTVALLAVPAIRHLRDEPAVQPGV</sequence>
<gene>
    <name evidence="8" type="ORF">OJ962_14625</name>
</gene>
<feature type="transmembrane region" description="Helical" evidence="6">
    <location>
        <begin position="43"/>
        <end position="66"/>
    </location>
</feature>
<dbReference type="PRINTS" id="PR01988">
    <property type="entry name" value="EXPORTERBACE"/>
</dbReference>
<dbReference type="CDD" id="cd06173">
    <property type="entry name" value="MFS_MefA_like"/>
    <property type="match status" value="1"/>
</dbReference>
<evidence type="ECO:0000256" key="4">
    <source>
        <dbReference type="ARBA" id="ARBA00022989"/>
    </source>
</evidence>
<evidence type="ECO:0000256" key="1">
    <source>
        <dbReference type="ARBA" id="ARBA00004651"/>
    </source>
</evidence>